<dbReference type="Pfam" id="PF19501">
    <property type="entry name" value="PcRGLX_1st"/>
    <property type="match status" value="1"/>
</dbReference>
<accession>J3P664</accession>
<dbReference type="AlphaFoldDB" id="J3P664"/>
<dbReference type="EnsemblFungi" id="EJT72137">
    <property type="protein sequence ID" value="EJT72137"/>
    <property type="gene ID" value="GGTG_09004"/>
</dbReference>
<protein>
    <recommendedName>
        <fullName evidence="8">Tat pathway signal sequence domain protein</fullName>
    </recommendedName>
</protein>
<dbReference type="PANTHER" id="PTHR40081">
    <property type="entry name" value="CONCANAVALIN A-LIKE LECTIN/GLUCANASE"/>
    <property type="match status" value="1"/>
</dbReference>
<keyword evidence="7" id="KW-1185">Reference proteome</keyword>
<evidence type="ECO:0000313" key="5">
    <source>
        <dbReference type="EMBL" id="EJT72137.1"/>
    </source>
</evidence>
<dbReference type="InterPro" id="IPR048331">
    <property type="entry name" value="PcRGLX/YetA_3rd"/>
</dbReference>
<gene>
    <name evidence="6" type="primary">20349462</name>
    <name evidence="5" type="ORF">GGTG_09004</name>
</gene>
<dbReference type="OrthoDB" id="4798501at2759"/>
<name>J3P664_GAET3</name>
<keyword evidence="1" id="KW-0732">Signal</keyword>
<dbReference type="eggNOG" id="ENOG502RK4D">
    <property type="taxonomic scope" value="Eukaryota"/>
</dbReference>
<dbReference type="InterPro" id="IPR048329">
    <property type="entry name" value="PcRGLX_1st"/>
</dbReference>
<evidence type="ECO:0000259" key="4">
    <source>
        <dbReference type="Pfam" id="PF21346"/>
    </source>
</evidence>
<feature type="domain" description="PcRGLX/YetA-like C-terminal alpha/alpha toroid" evidence="4">
    <location>
        <begin position="507"/>
        <end position="933"/>
    </location>
</feature>
<evidence type="ECO:0008006" key="8">
    <source>
        <dbReference type="Google" id="ProtNLM"/>
    </source>
</evidence>
<dbReference type="GeneID" id="20349462"/>
<proteinExistence type="predicted"/>
<feature type="domain" description="PcRGLX/YetA-like N-terminal RIFT barrel" evidence="2">
    <location>
        <begin position="31"/>
        <end position="108"/>
    </location>
</feature>
<organism evidence="5">
    <name type="scientific">Gaeumannomyces tritici (strain R3-111a-1)</name>
    <name type="common">Wheat and barley take-all root rot fungus</name>
    <name type="synonym">Gaeumannomyces graminis var. tritici</name>
    <dbReference type="NCBI Taxonomy" id="644352"/>
    <lineage>
        <taxon>Eukaryota</taxon>
        <taxon>Fungi</taxon>
        <taxon>Dikarya</taxon>
        <taxon>Ascomycota</taxon>
        <taxon>Pezizomycotina</taxon>
        <taxon>Sordariomycetes</taxon>
        <taxon>Sordariomycetidae</taxon>
        <taxon>Magnaporthales</taxon>
        <taxon>Magnaporthaceae</taxon>
        <taxon>Gaeumannomyces</taxon>
    </lineage>
</organism>
<evidence type="ECO:0000256" key="1">
    <source>
        <dbReference type="SAM" id="SignalP"/>
    </source>
</evidence>
<dbReference type="InterPro" id="IPR048330">
    <property type="entry name" value="PcRGLX/YetA_2nd"/>
</dbReference>
<reference evidence="5" key="2">
    <citation type="submission" date="2010-07" db="EMBL/GenBank/DDBJ databases">
        <authorList>
            <consortium name="The Broad Institute Genome Sequencing Platform"/>
            <consortium name="Broad Institute Genome Sequencing Center for Infectious Disease"/>
            <person name="Ma L.-J."/>
            <person name="Dead R."/>
            <person name="Young S."/>
            <person name="Zeng Q."/>
            <person name="Koehrsen M."/>
            <person name="Alvarado L."/>
            <person name="Berlin A."/>
            <person name="Chapman S.B."/>
            <person name="Chen Z."/>
            <person name="Freedman E."/>
            <person name="Gellesch M."/>
            <person name="Goldberg J."/>
            <person name="Griggs A."/>
            <person name="Gujja S."/>
            <person name="Heilman E.R."/>
            <person name="Heiman D."/>
            <person name="Hepburn T."/>
            <person name="Howarth C."/>
            <person name="Jen D."/>
            <person name="Larson L."/>
            <person name="Mehta T."/>
            <person name="Neiman D."/>
            <person name="Pearson M."/>
            <person name="Roberts A."/>
            <person name="Saif S."/>
            <person name="Shea T."/>
            <person name="Shenoy N."/>
            <person name="Sisk P."/>
            <person name="Stolte C."/>
            <person name="Sykes S."/>
            <person name="Walk T."/>
            <person name="White J."/>
            <person name="Yandava C."/>
            <person name="Haas B."/>
            <person name="Nusbaum C."/>
            <person name="Birren B."/>
        </authorList>
    </citation>
    <scope>NUCLEOTIDE SEQUENCE</scope>
    <source>
        <strain evidence="5">R3-111a-1</strain>
    </source>
</reference>
<reference evidence="6" key="5">
    <citation type="submission" date="2018-04" db="UniProtKB">
        <authorList>
            <consortium name="EnsemblFungi"/>
        </authorList>
    </citation>
    <scope>IDENTIFICATION</scope>
    <source>
        <strain evidence="6">R3-111a-1</strain>
    </source>
</reference>
<dbReference type="InterPro" id="IPR045793">
    <property type="entry name" value="PcRGLX/YetA-like"/>
</dbReference>
<evidence type="ECO:0000313" key="6">
    <source>
        <dbReference type="EnsemblFungi" id="EJT72137"/>
    </source>
</evidence>
<dbReference type="Pfam" id="PF21346">
    <property type="entry name" value="PcRGLX_3rd"/>
    <property type="match status" value="1"/>
</dbReference>
<reference evidence="5" key="3">
    <citation type="submission" date="2010-09" db="EMBL/GenBank/DDBJ databases">
        <title>Annotation of Gaeumannomyces graminis var. tritici R3-111a-1.</title>
        <authorList>
            <consortium name="The Broad Institute Genome Sequencing Platform"/>
            <person name="Ma L.-J."/>
            <person name="Dead R."/>
            <person name="Young S.K."/>
            <person name="Zeng Q."/>
            <person name="Gargeya S."/>
            <person name="Fitzgerald M."/>
            <person name="Haas B."/>
            <person name="Abouelleil A."/>
            <person name="Alvarado L."/>
            <person name="Arachchi H.M."/>
            <person name="Berlin A."/>
            <person name="Brown A."/>
            <person name="Chapman S.B."/>
            <person name="Chen Z."/>
            <person name="Dunbar C."/>
            <person name="Freedman E."/>
            <person name="Gearin G."/>
            <person name="Gellesch M."/>
            <person name="Goldberg J."/>
            <person name="Griggs A."/>
            <person name="Gujja S."/>
            <person name="Heiman D."/>
            <person name="Howarth C."/>
            <person name="Larson L."/>
            <person name="Lui A."/>
            <person name="MacDonald P.J.P."/>
            <person name="Mehta T."/>
            <person name="Montmayeur A."/>
            <person name="Murphy C."/>
            <person name="Neiman D."/>
            <person name="Pearson M."/>
            <person name="Priest M."/>
            <person name="Roberts A."/>
            <person name="Saif S."/>
            <person name="Shea T."/>
            <person name="Shenoy N."/>
            <person name="Sisk P."/>
            <person name="Stolte C."/>
            <person name="Sykes S."/>
            <person name="Yandava C."/>
            <person name="Wortman J."/>
            <person name="Nusbaum C."/>
            <person name="Birren B."/>
        </authorList>
    </citation>
    <scope>NUCLEOTIDE SEQUENCE</scope>
    <source>
        <strain evidence="5">R3-111a-1</strain>
    </source>
</reference>
<dbReference type="VEuPathDB" id="FungiDB:GGTG_09004"/>
<dbReference type="PANTHER" id="PTHR40081:SF1">
    <property type="entry name" value="TAT PATHWAY SIGNAL SEQUENCE DOMAIN PROTEIN"/>
    <property type="match status" value="1"/>
</dbReference>
<reference evidence="6" key="4">
    <citation type="journal article" date="2015" name="G3 (Bethesda)">
        <title>Genome sequences of three phytopathogenic species of the Magnaporthaceae family of fungi.</title>
        <authorList>
            <person name="Okagaki L.H."/>
            <person name="Nunes C.C."/>
            <person name="Sailsbery J."/>
            <person name="Clay B."/>
            <person name="Brown D."/>
            <person name="John T."/>
            <person name="Oh Y."/>
            <person name="Young N."/>
            <person name="Fitzgerald M."/>
            <person name="Haas B.J."/>
            <person name="Zeng Q."/>
            <person name="Young S."/>
            <person name="Adiconis X."/>
            <person name="Fan L."/>
            <person name="Levin J.Z."/>
            <person name="Mitchell T.K."/>
            <person name="Okubara P.A."/>
            <person name="Farman M.L."/>
            <person name="Kohn L.M."/>
            <person name="Birren B."/>
            <person name="Ma L.-J."/>
            <person name="Dean R.A."/>
        </authorList>
    </citation>
    <scope>NUCLEOTIDE SEQUENCE</scope>
    <source>
        <strain evidence="6">R3-111a-1</strain>
    </source>
</reference>
<evidence type="ECO:0000313" key="7">
    <source>
        <dbReference type="Proteomes" id="UP000006039"/>
    </source>
</evidence>
<feature type="signal peptide" evidence="1">
    <location>
        <begin position="1"/>
        <end position="22"/>
    </location>
</feature>
<dbReference type="RefSeq" id="XP_009225111.1">
    <property type="nucleotide sequence ID" value="XM_009226847.1"/>
</dbReference>
<evidence type="ECO:0000259" key="2">
    <source>
        <dbReference type="Pfam" id="PF19501"/>
    </source>
</evidence>
<sequence>MLSRVALCLAAAAGLLSGPGSAQVTNATTESAKVGWLGGTAPAHHSGVTFGLPWSRGKHRPGQTKFTAGDGGELQSWVTAYWPDGSIKWTGHAVPAAQNPASEYTVVATTGPKTCSRKNSTKRNLDGGSKSSLVKANSETEITVDTGKISVSFAKKGSVLVKSIATAGGKIVGQNGRLVLQSQSGVADEAGGSTPAAERYSFESSIDNVTVSEQSPVRALVTVRGKHQQTSSSAAHHDAWLPFVLRFYLYAGAESLRIVHSIVYDGDAQKDFIAGVGVRFDVPLDGEQLYDRHVRLSGVDGGLFSEAVKGITGLRRDPGLAVKQAQFDGRKTPDESTWDTRVTSRLHWVPNFGDFSLTQLTPDGFSIKKRTKAGQSWIHSTGGTRSGGIAYLGGASKGGLAVGMRHFLKRHPTAFDIRNAASDTGEMTLWIYSPEAQPLDLRPFHDGLGQKTYKDQLDALEITYEDWEEGFDTPYGIARTNEIFVFPFAQTPSRQFISDLADHVENPPVLTASPETYHASGAFGTYWSLPGKTASPTAAAIERNMDVLFKLYEGQVEQRRWYGFLDHGDFMHAYDADRHTWRYDVGGYGWDNSELSPNLFFWQLFLRTGRADVYRFAEAQTQHTGEVDVYHVGKWRGLGTRHGVLHWGDSAKQARISTPQYRKYFYFVSGGDERVGELMEETLDADATFGFLDARRKVRNDGFKPSPTAADIGLGTDWGALAAGWLIEVERRGGRYEEALGKLNRTMAGIARLKNGFVTGSATLNTLTGELGPPPGDEGNKGVVGISHLSAMFGLVEVVHEITEHFGGGGALPAGFDAAWLDYCVYYGASGAEQAARYGAAFSGVSLRQGHSRLTAYAAKRLGGEGNGTALAKRAWDEFLRKDGLGPTLSWATNRVNTPDFVGPADEAPWMSSNDLGLYGCAAIENLQLVPEAIDL</sequence>
<dbReference type="Pfam" id="PF21345">
    <property type="entry name" value="PcRGLX_2nd"/>
    <property type="match status" value="1"/>
</dbReference>
<evidence type="ECO:0000259" key="3">
    <source>
        <dbReference type="Pfam" id="PF21345"/>
    </source>
</evidence>
<dbReference type="HOGENOM" id="CLU_005777_0_0_1"/>
<reference evidence="7" key="1">
    <citation type="submission" date="2010-07" db="EMBL/GenBank/DDBJ databases">
        <title>The genome sequence of Gaeumannomyces graminis var. tritici strain R3-111a-1.</title>
        <authorList>
            <consortium name="The Broad Institute Genome Sequencing Platform"/>
            <person name="Ma L.-J."/>
            <person name="Dead R."/>
            <person name="Young S."/>
            <person name="Zeng Q."/>
            <person name="Koehrsen M."/>
            <person name="Alvarado L."/>
            <person name="Berlin A."/>
            <person name="Chapman S.B."/>
            <person name="Chen Z."/>
            <person name="Freedman E."/>
            <person name="Gellesch M."/>
            <person name="Goldberg J."/>
            <person name="Griggs A."/>
            <person name="Gujja S."/>
            <person name="Heilman E.R."/>
            <person name="Heiman D."/>
            <person name="Hepburn T."/>
            <person name="Howarth C."/>
            <person name="Jen D."/>
            <person name="Larson L."/>
            <person name="Mehta T."/>
            <person name="Neiman D."/>
            <person name="Pearson M."/>
            <person name="Roberts A."/>
            <person name="Saif S."/>
            <person name="Shea T."/>
            <person name="Shenoy N."/>
            <person name="Sisk P."/>
            <person name="Stolte C."/>
            <person name="Sykes S."/>
            <person name="Walk T."/>
            <person name="White J."/>
            <person name="Yandava C."/>
            <person name="Haas B."/>
            <person name="Nusbaum C."/>
            <person name="Birren B."/>
        </authorList>
    </citation>
    <scope>NUCLEOTIDE SEQUENCE [LARGE SCALE GENOMIC DNA]</scope>
    <source>
        <strain evidence="7">R3-111a-1</strain>
    </source>
</reference>
<feature type="domain" description="PcRGLX/YetA-like central beta-sandwich" evidence="3">
    <location>
        <begin position="137"/>
        <end position="501"/>
    </location>
</feature>
<dbReference type="EMBL" id="GL385399">
    <property type="protein sequence ID" value="EJT72137.1"/>
    <property type="molecule type" value="Genomic_DNA"/>
</dbReference>
<dbReference type="Proteomes" id="UP000006039">
    <property type="component" value="Unassembled WGS sequence"/>
</dbReference>
<feature type="chain" id="PRO_5015094915" description="Tat pathway signal sequence domain protein" evidence="1">
    <location>
        <begin position="23"/>
        <end position="936"/>
    </location>
</feature>